<evidence type="ECO:0008006" key="4">
    <source>
        <dbReference type="Google" id="ProtNLM"/>
    </source>
</evidence>
<dbReference type="EMBL" id="QSAT01000038">
    <property type="protein sequence ID" value="RGW72851.1"/>
    <property type="molecule type" value="Genomic_DNA"/>
</dbReference>
<dbReference type="Proteomes" id="UP000284651">
    <property type="component" value="Unassembled WGS sequence"/>
</dbReference>
<feature type="region of interest" description="Disordered" evidence="1">
    <location>
        <begin position="284"/>
        <end position="303"/>
    </location>
</feature>
<evidence type="ECO:0000313" key="3">
    <source>
        <dbReference type="Proteomes" id="UP000284651"/>
    </source>
</evidence>
<dbReference type="AlphaFoldDB" id="A0A413CR98"/>
<sequence>MYTVRFQLELSGSEKRFLSKSFFYANQMHNQLVRYATNRLNALFHDKEYMGARKAYGEAEFSKKKGSELSAFEKKKKKELSNIMCVKQKEYNLTKTSLCKFVSKEQKKYKNYINSHQAQAEAEAVYKGVEKVLFEDGRHLHYRRYNSFDCIKQKCAATGVRLLRWDTICFMKHYYKVRVPKNEYIQNIISSVDLKEDVVYSFLKRIEFNSGFKYYVVITLRGDAPKRIKLSKDGGHRTGVDFGTSTIATVSNNEVHLEELAPESAKYEKEIRHKQNLVDASMRKHNPENYNKNGTIKKGKHKWKTTRRCRRLKRQIRVLYRKQSAYIKTSHHTFINRVVQNTSEFILEPMNFKALQKKSKKTKRQDKAVSIKQKDGSSKMVRKYKRKKRYGHSIKNRSPGLMQADLKTKATQYGIPYYEIDIHLYRASQLHHDTGEYIKPTLSERFKTIEGCKVQRDLYSAFLICHTDDTLTAPNFKACHFDFPHFVKMQDTLILNMKKCGHTMKHCFGF</sequence>
<comment type="caution">
    <text evidence="2">The sequence shown here is derived from an EMBL/GenBank/DDBJ whole genome shotgun (WGS) entry which is preliminary data.</text>
</comment>
<protein>
    <recommendedName>
        <fullName evidence="4">Transposase</fullName>
    </recommendedName>
</protein>
<evidence type="ECO:0000256" key="1">
    <source>
        <dbReference type="SAM" id="MobiDB-lite"/>
    </source>
</evidence>
<evidence type="ECO:0000313" key="2">
    <source>
        <dbReference type="EMBL" id="RGW72851.1"/>
    </source>
</evidence>
<reference evidence="2 3" key="1">
    <citation type="submission" date="2018-08" db="EMBL/GenBank/DDBJ databases">
        <title>A genome reference for cultivated species of the human gut microbiota.</title>
        <authorList>
            <person name="Zou Y."/>
            <person name="Xue W."/>
            <person name="Luo G."/>
        </authorList>
    </citation>
    <scope>NUCLEOTIDE SEQUENCE [LARGE SCALE GENOMIC DNA]</scope>
    <source>
        <strain evidence="2 3">AF10-31</strain>
    </source>
</reference>
<proteinExistence type="predicted"/>
<dbReference type="RefSeq" id="WP_118357688.1">
    <property type="nucleotide sequence ID" value="NZ_QSAT01000038.1"/>
</dbReference>
<accession>A0A413CR98</accession>
<organism evidence="2 3">
    <name type="scientific">Holdemanella biformis</name>
    <dbReference type="NCBI Taxonomy" id="1735"/>
    <lineage>
        <taxon>Bacteria</taxon>
        <taxon>Bacillati</taxon>
        <taxon>Bacillota</taxon>
        <taxon>Erysipelotrichia</taxon>
        <taxon>Erysipelotrichales</taxon>
        <taxon>Erysipelotrichaceae</taxon>
        <taxon>Holdemanella</taxon>
    </lineage>
</organism>
<gene>
    <name evidence="2" type="ORF">DWV56_10130</name>
</gene>
<name>A0A413CR98_9FIRM</name>